<dbReference type="GO" id="GO:0003700">
    <property type="term" value="F:DNA-binding transcription factor activity"/>
    <property type="evidence" value="ECO:0007669"/>
    <property type="project" value="InterPro"/>
</dbReference>
<evidence type="ECO:0000256" key="4">
    <source>
        <dbReference type="ARBA" id="ARBA00023125"/>
    </source>
</evidence>
<keyword evidence="2" id="KW-0408">Iron</keyword>
<dbReference type="PRINTS" id="PR00040">
    <property type="entry name" value="HTHMERR"/>
</dbReference>
<keyword evidence="3" id="KW-0411">Iron-sulfur</keyword>
<evidence type="ECO:0000259" key="5">
    <source>
        <dbReference type="PROSITE" id="PS50937"/>
    </source>
</evidence>
<evidence type="ECO:0000256" key="1">
    <source>
        <dbReference type="ARBA" id="ARBA00022714"/>
    </source>
</evidence>
<dbReference type="PANTHER" id="PTHR30204:SF0">
    <property type="entry name" value="REDOX-SENSITIVE TRANSCRIPTIONAL ACTIVATOR SOXR"/>
    <property type="match status" value="1"/>
</dbReference>
<reference evidence="6" key="1">
    <citation type="journal article" date="2019" name="PLoS Negl. Trop. Dis.">
        <title>Revisiting the worldwide diversity of Leptospira species in the environment.</title>
        <authorList>
            <person name="Vincent A.T."/>
            <person name="Schiettekatte O."/>
            <person name="Bourhy P."/>
            <person name="Veyrier F.J."/>
            <person name="Picardeau M."/>
        </authorList>
    </citation>
    <scope>NUCLEOTIDE SEQUENCE [LARGE SCALE GENOMIC DNA]</scope>
    <source>
        <strain evidence="6">201800277</strain>
    </source>
</reference>
<evidence type="ECO:0000313" key="7">
    <source>
        <dbReference type="Proteomes" id="UP000297891"/>
    </source>
</evidence>
<dbReference type="SUPFAM" id="SSF46955">
    <property type="entry name" value="Putative DNA-binding domain"/>
    <property type="match status" value="1"/>
</dbReference>
<gene>
    <name evidence="6" type="primary">soxR</name>
    <name evidence="6" type="ORF">EHQ30_07960</name>
</gene>
<keyword evidence="4" id="KW-0238">DNA-binding</keyword>
<keyword evidence="1" id="KW-0479">Metal-binding</keyword>
<dbReference type="Proteomes" id="UP000297891">
    <property type="component" value="Unassembled WGS sequence"/>
</dbReference>
<dbReference type="RefSeq" id="WP_100789702.1">
    <property type="nucleotide sequence ID" value="NZ_NPDQ01000002.1"/>
</dbReference>
<feature type="domain" description="HTH merR-type" evidence="5">
    <location>
        <begin position="4"/>
        <end position="72"/>
    </location>
</feature>
<keyword evidence="7" id="KW-1185">Reference proteome</keyword>
<dbReference type="GO" id="GO:0003677">
    <property type="term" value="F:DNA binding"/>
    <property type="evidence" value="ECO:0007669"/>
    <property type="project" value="UniProtKB-KW"/>
</dbReference>
<dbReference type="Gene3D" id="1.10.1660.10">
    <property type="match status" value="1"/>
</dbReference>
<name>A0A2M9Y4A9_9LEPT</name>
<dbReference type="Pfam" id="PF13411">
    <property type="entry name" value="MerR_1"/>
    <property type="match status" value="1"/>
</dbReference>
<dbReference type="AlphaFoldDB" id="A0A2M9Y4A9"/>
<proteinExistence type="predicted"/>
<evidence type="ECO:0000313" key="6">
    <source>
        <dbReference type="EMBL" id="TGK96523.1"/>
    </source>
</evidence>
<dbReference type="CDD" id="cd01110">
    <property type="entry name" value="HTH_SoxR"/>
    <property type="match status" value="1"/>
</dbReference>
<accession>A0A2M9Y4A9</accession>
<keyword evidence="1" id="KW-0001">2Fe-2S</keyword>
<organism evidence="6 7">
    <name type="scientific">Leptospira brenneri</name>
    <dbReference type="NCBI Taxonomy" id="2023182"/>
    <lineage>
        <taxon>Bacteria</taxon>
        <taxon>Pseudomonadati</taxon>
        <taxon>Spirochaetota</taxon>
        <taxon>Spirochaetia</taxon>
        <taxon>Leptospirales</taxon>
        <taxon>Leptospiraceae</taxon>
        <taxon>Leptospira</taxon>
    </lineage>
</organism>
<comment type="caution">
    <text evidence="6">The sequence shown here is derived from an EMBL/GenBank/DDBJ whole genome shotgun (WGS) entry which is preliminary data.</text>
</comment>
<dbReference type="InterPro" id="IPR010211">
    <property type="entry name" value="Redox-sen_tscrpt-act_SoxR"/>
</dbReference>
<dbReference type="InterPro" id="IPR047057">
    <property type="entry name" value="MerR_fam"/>
</dbReference>
<dbReference type="GO" id="GO:0051537">
    <property type="term" value="F:2 iron, 2 sulfur cluster binding"/>
    <property type="evidence" value="ECO:0007669"/>
    <property type="project" value="UniProtKB-KW"/>
</dbReference>
<protein>
    <submittedName>
        <fullName evidence="6">Redox-sensitive transcriptional activator SoxR</fullName>
    </submittedName>
</protein>
<sequence>MENLLSISQVAKRSGVKASALRYYEERGLITSIRTSSGKRHYMREILRRIAFIVFAQKIGLSLEEIGAEIEKLPHGHTPKGQDWSKLSKTWTERLDQKIEELLRLKSGLTHCIGCGCLSLSECRLVNPNDKLANYGSGPRRWLRKEKSITKHS</sequence>
<dbReference type="OrthoDB" id="9811174at2"/>
<dbReference type="InterPro" id="IPR000551">
    <property type="entry name" value="MerR-type_HTH_dom"/>
</dbReference>
<dbReference type="InterPro" id="IPR009061">
    <property type="entry name" value="DNA-bd_dom_put_sf"/>
</dbReference>
<dbReference type="PROSITE" id="PS50937">
    <property type="entry name" value="HTH_MERR_2"/>
    <property type="match status" value="1"/>
</dbReference>
<dbReference type="GO" id="GO:0046872">
    <property type="term" value="F:metal ion binding"/>
    <property type="evidence" value="ECO:0007669"/>
    <property type="project" value="UniProtKB-KW"/>
</dbReference>
<dbReference type="SMART" id="SM00422">
    <property type="entry name" value="HTH_MERR"/>
    <property type="match status" value="1"/>
</dbReference>
<dbReference type="PANTHER" id="PTHR30204">
    <property type="entry name" value="REDOX-CYCLING DRUG-SENSING TRANSCRIPTIONAL ACTIVATOR SOXR"/>
    <property type="match status" value="1"/>
</dbReference>
<dbReference type="PROSITE" id="PS00552">
    <property type="entry name" value="HTH_MERR_1"/>
    <property type="match status" value="1"/>
</dbReference>
<dbReference type="GO" id="GO:0006979">
    <property type="term" value="P:response to oxidative stress"/>
    <property type="evidence" value="ECO:0007669"/>
    <property type="project" value="InterPro"/>
</dbReference>
<evidence type="ECO:0000256" key="2">
    <source>
        <dbReference type="ARBA" id="ARBA00023004"/>
    </source>
</evidence>
<dbReference type="NCBIfam" id="TIGR01950">
    <property type="entry name" value="SoxR"/>
    <property type="match status" value="1"/>
</dbReference>
<dbReference type="EMBL" id="RQFP01000001">
    <property type="protein sequence ID" value="TGK96523.1"/>
    <property type="molecule type" value="Genomic_DNA"/>
</dbReference>
<evidence type="ECO:0000256" key="3">
    <source>
        <dbReference type="ARBA" id="ARBA00023014"/>
    </source>
</evidence>